<keyword evidence="3 6" id="KW-0067">ATP-binding</keyword>
<dbReference type="Gene3D" id="3.40.50.300">
    <property type="entry name" value="P-loop containing nucleotide triphosphate hydrolases"/>
    <property type="match status" value="2"/>
</dbReference>
<dbReference type="Pfam" id="PF00005">
    <property type="entry name" value="ABC_tran"/>
    <property type="match status" value="2"/>
</dbReference>
<accession>A0A0R2KT93</accession>
<dbReference type="EMBL" id="JQBZ01000016">
    <property type="protein sequence ID" value="KRN89412.1"/>
    <property type="molecule type" value="Genomic_DNA"/>
</dbReference>
<dbReference type="Pfam" id="PF12848">
    <property type="entry name" value="ABC_tran_Xtn"/>
    <property type="match status" value="1"/>
</dbReference>
<dbReference type="InterPro" id="IPR003593">
    <property type="entry name" value="AAA+_ATPase"/>
</dbReference>
<evidence type="ECO:0000259" key="5">
    <source>
        <dbReference type="PROSITE" id="PS50893"/>
    </source>
</evidence>
<dbReference type="InterPro" id="IPR032781">
    <property type="entry name" value="ABC_tran_Xtn"/>
</dbReference>
<evidence type="ECO:0000256" key="2">
    <source>
        <dbReference type="ARBA" id="ARBA00022741"/>
    </source>
</evidence>
<dbReference type="PANTHER" id="PTHR42855:SF2">
    <property type="entry name" value="DRUG RESISTANCE ABC TRANSPORTER,ATP-BINDING PROTEIN"/>
    <property type="match status" value="1"/>
</dbReference>
<keyword evidence="2" id="KW-0547">Nucleotide-binding</keyword>
<keyword evidence="7" id="KW-1185">Reference proteome</keyword>
<dbReference type="InterPro" id="IPR003439">
    <property type="entry name" value="ABC_transporter-like_ATP-bd"/>
</dbReference>
<evidence type="ECO:0000313" key="6">
    <source>
        <dbReference type="EMBL" id="KRN89412.1"/>
    </source>
</evidence>
<feature type="domain" description="ABC transporter" evidence="5">
    <location>
        <begin position="338"/>
        <end position="557"/>
    </location>
</feature>
<dbReference type="FunFam" id="3.40.50.300:FF:000011">
    <property type="entry name" value="Putative ABC transporter ATP-binding component"/>
    <property type="match status" value="1"/>
</dbReference>
<comment type="caution">
    <text evidence="6">The sequence shown here is derived from an EMBL/GenBank/DDBJ whole genome shotgun (WGS) entry which is preliminary data.</text>
</comment>
<evidence type="ECO:0000256" key="3">
    <source>
        <dbReference type="ARBA" id="ARBA00022840"/>
    </source>
</evidence>
<dbReference type="GO" id="GO:0016887">
    <property type="term" value="F:ATP hydrolysis activity"/>
    <property type="evidence" value="ECO:0007669"/>
    <property type="project" value="InterPro"/>
</dbReference>
<dbReference type="Proteomes" id="UP000051500">
    <property type="component" value="Unassembled WGS sequence"/>
</dbReference>
<dbReference type="AlphaFoldDB" id="A0A0R2KT93"/>
<sequence>MKRYDTFKGNEKKKRGKKLITVTDLNLTLSGRVLYDEVNLKFTPGNCYGVIGANGAGKSTFLKLLSGEMQATSGNISIGANERLSSLNQDHFGFEKFTVMDTVIQGHKKLYEIMQAKDALYAKEDFTEEDGIKAAELEGEFAEMDGWNAEADAAQLLQSLGIKEDMHYLKMSELTESEKVKVLLAQALFGQPDILLLDEPTNGLDVHTIDWLENFLADYPNIVIVVSHDRHFLNQVCTMMCDVDFGKIKLYVGNYDFWLESSQLAAKLQANANAKKEEKMKELQDFIARFSANASKSKQATSRKKQLEKITLDDIRPSSRKYPFIKFEMERELGKDLLRVENVSKTIDGVKILDNVSFILRPGEKTALISRSDVATTTLMRIIAGEIEPDSGEVIWGQTTKRSYMAKDLNESFENDQMQILDWLRQYASKEEDDNTFLRGFLGKMLFSGDDIEKEINVLSGGEKVRCLLSKTMLEKANVLIMDDPTNHLDLESITALNDAMIDFKGSIIFTSHDHEFIQTVADHIVEVSNKGAVDLAETTYDEYLDHADVQKRVAELY</sequence>
<dbReference type="SMART" id="SM00382">
    <property type="entry name" value="AAA"/>
    <property type="match status" value="2"/>
</dbReference>
<organism evidence="6 7">
    <name type="scientific">Ligilactobacillus ceti DSM 22408</name>
    <dbReference type="NCBI Taxonomy" id="1122146"/>
    <lineage>
        <taxon>Bacteria</taxon>
        <taxon>Bacillati</taxon>
        <taxon>Bacillota</taxon>
        <taxon>Bacilli</taxon>
        <taxon>Lactobacillales</taxon>
        <taxon>Lactobacillaceae</taxon>
        <taxon>Ligilactobacillus</taxon>
    </lineage>
</organism>
<evidence type="ECO:0000256" key="1">
    <source>
        <dbReference type="ARBA" id="ARBA00022737"/>
    </source>
</evidence>
<dbReference type="STRING" id="1122146.IV53_GL000130"/>
<dbReference type="PATRIC" id="fig|1122146.4.peg.132"/>
<dbReference type="PANTHER" id="PTHR42855">
    <property type="entry name" value="ABC TRANSPORTER ATP-BINDING SUBUNIT"/>
    <property type="match status" value="1"/>
</dbReference>
<keyword evidence="4" id="KW-0175">Coiled coil</keyword>
<reference evidence="6 7" key="1">
    <citation type="journal article" date="2015" name="Genome Announc.">
        <title>Expanding the biotechnology potential of lactobacilli through comparative genomics of 213 strains and associated genera.</title>
        <authorList>
            <person name="Sun Z."/>
            <person name="Harris H.M."/>
            <person name="McCann A."/>
            <person name="Guo C."/>
            <person name="Argimon S."/>
            <person name="Zhang W."/>
            <person name="Yang X."/>
            <person name="Jeffery I.B."/>
            <person name="Cooney J.C."/>
            <person name="Kagawa T.F."/>
            <person name="Liu W."/>
            <person name="Song Y."/>
            <person name="Salvetti E."/>
            <person name="Wrobel A."/>
            <person name="Rasinkangas P."/>
            <person name="Parkhill J."/>
            <person name="Rea M.C."/>
            <person name="O'Sullivan O."/>
            <person name="Ritari J."/>
            <person name="Douillard F.P."/>
            <person name="Paul Ross R."/>
            <person name="Yang R."/>
            <person name="Briner A.E."/>
            <person name="Felis G.E."/>
            <person name="de Vos W.M."/>
            <person name="Barrangou R."/>
            <person name="Klaenhammer T.R."/>
            <person name="Caufield P.W."/>
            <person name="Cui Y."/>
            <person name="Zhang H."/>
            <person name="O'Toole P.W."/>
        </authorList>
    </citation>
    <scope>NUCLEOTIDE SEQUENCE [LARGE SCALE GENOMIC DNA]</scope>
    <source>
        <strain evidence="6 7">DSM 22408</strain>
    </source>
</reference>
<dbReference type="InterPro" id="IPR051309">
    <property type="entry name" value="ABCF_ATPase"/>
</dbReference>
<feature type="coiled-coil region" evidence="4">
    <location>
        <begin position="265"/>
        <end position="293"/>
    </location>
</feature>
<feature type="domain" description="ABC transporter" evidence="5">
    <location>
        <begin position="20"/>
        <end position="270"/>
    </location>
</feature>
<dbReference type="eggNOG" id="COG0488">
    <property type="taxonomic scope" value="Bacteria"/>
</dbReference>
<dbReference type="GO" id="GO:0005524">
    <property type="term" value="F:ATP binding"/>
    <property type="evidence" value="ECO:0007669"/>
    <property type="project" value="UniProtKB-KW"/>
</dbReference>
<dbReference type="InterPro" id="IPR027417">
    <property type="entry name" value="P-loop_NTPase"/>
</dbReference>
<dbReference type="FunFam" id="3.40.50.300:FF:000070">
    <property type="entry name" value="Putative ABC transporter ATP-binding component"/>
    <property type="match status" value="1"/>
</dbReference>
<proteinExistence type="predicted"/>
<dbReference type="CDD" id="cd03221">
    <property type="entry name" value="ABCF_EF-3"/>
    <property type="match status" value="2"/>
</dbReference>
<gene>
    <name evidence="6" type="ORF">IV53_GL000130</name>
</gene>
<keyword evidence="1" id="KW-0677">Repeat</keyword>
<dbReference type="SUPFAM" id="SSF52540">
    <property type="entry name" value="P-loop containing nucleoside triphosphate hydrolases"/>
    <property type="match status" value="2"/>
</dbReference>
<dbReference type="PROSITE" id="PS50893">
    <property type="entry name" value="ABC_TRANSPORTER_2"/>
    <property type="match status" value="2"/>
</dbReference>
<name>A0A0R2KT93_9LACO</name>
<evidence type="ECO:0000256" key="4">
    <source>
        <dbReference type="SAM" id="Coils"/>
    </source>
</evidence>
<evidence type="ECO:0000313" key="7">
    <source>
        <dbReference type="Proteomes" id="UP000051500"/>
    </source>
</evidence>
<protein>
    <submittedName>
        <fullName evidence="6">ABC transporter, ATP-binding protein</fullName>
    </submittedName>
</protein>